<evidence type="ECO:0000313" key="2">
    <source>
        <dbReference type="EMBL" id="CAE4577304.1"/>
    </source>
</evidence>
<organism evidence="2">
    <name type="scientific">Alexandrium monilatum</name>
    <dbReference type="NCBI Taxonomy" id="311494"/>
    <lineage>
        <taxon>Eukaryota</taxon>
        <taxon>Sar</taxon>
        <taxon>Alveolata</taxon>
        <taxon>Dinophyceae</taxon>
        <taxon>Gonyaulacales</taxon>
        <taxon>Pyrocystaceae</taxon>
        <taxon>Alexandrium</taxon>
    </lineage>
</organism>
<evidence type="ECO:0000256" key="1">
    <source>
        <dbReference type="SAM" id="MobiDB-lite"/>
    </source>
</evidence>
<sequence length="221" mass="24238">MRLLSLMHDVAAKRAPVLKALGVELEPVRDPRRGGGGGSDDSDSDWSDDESCYGPRPHCPAYFNSYSNGKCAVRTEVGPRGEYPPLPAGVHGFVRDGGMALFTLLCKGPGAPVVLHYSNCGLSEWRKKYRILCCGHGTADGAFSTTREGISEVRSHIATRQLALRGDDADLERFYRTFVMGDEHDELAFLAQFGLVLRLDSPRRCLAAAHDRLQRRKASSC</sequence>
<name>A0A7S4QAA6_9DINO</name>
<feature type="compositionally biased region" description="Acidic residues" evidence="1">
    <location>
        <begin position="40"/>
        <end position="49"/>
    </location>
</feature>
<dbReference type="EMBL" id="HBNR01025146">
    <property type="protein sequence ID" value="CAE4577304.1"/>
    <property type="molecule type" value="Transcribed_RNA"/>
</dbReference>
<proteinExistence type="predicted"/>
<dbReference type="AlphaFoldDB" id="A0A7S4QAA6"/>
<reference evidence="2" key="1">
    <citation type="submission" date="2021-01" db="EMBL/GenBank/DDBJ databases">
        <authorList>
            <person name="Corre E."/>
            <person name="Pelletier E."/>
            <person name="Niang G."/>
            <person name="Scheremetjew M."/>
            <person name="Finn R."/>
            <person name="Kale V."/>
            <person name="Holt S."/>
            <person name="Cochrane G."/>
            <person name="Meng A."/>
            <person name="Brown T."/>
            <person name="Cohen L."/>
        </authorList>
    </citation>
    <scope>NUCLEOTIDE SEQUENCE</scope>
    <source>
        <strain evidence="2">CCMP3105</strain>
    </source>
</reference>
<protein>
    <submittedName>
        <fullName evidence="2">Uncharacterized protein</fullName>
    </submittedName>
</protein>
<gene>
    <name evidence="2" type="ORF">AMON00008_LOCUS16924</name>
</gene>
<accession>A0A7S4QAA6</accession>
<feature type="region of interest" description="Disordered" evidence="1">
    <location>
        <begin position="28"/>
        <end position="49"/>
    </location>
</feature>